<dbReference type="Proteomes" id="UP001333102">
    <property type="component" value="Chromosome"/>
</dbReference>
<dbReference type="InterPro" id="IPR013494">
    <property type="entry name" value="CHP02678"/>
</dbReference>
<dbReference type="EMBL" id="CP141614">
    <property type="protein sequence ID" value="WRP13700.1"/>
    <property type="molecule type" value="Genomic_DNA"/>
</dbReference>
<organism evidence="2 3">
    <name type="scientific">Geochorda subterranea</name>
    <dbReference type="NCBI Taxonomy" id="3109564"/>
    <lineage>
        <taxon>Bacteria</taxon>
        <taxon>Bacillati</taxon>
        <taxon>Bacillota</taxon>
        <taxon>Limnochordia</taxon>
        <taxon>Limnochordales</taxon>
        <taxon>Geochordaceae</taxon>
        <taxon>Geochorda</taxon>
    </lineage>
</organism>
<accession>A0ABZ1BMI6</accession>
<gene>
    <name evidence="2" type="ORF">VLY81_09640</name>
</gene>
<evidence type="ECO:0000313" key="2">
    <source>
        <dbReference type="EMBL" id="WRP13700.1"/>
    </source>
</evidence>
<proteinExistence type="predicted"/>
<dbReference type="RefSeq" id="WP_324667945.1">
    <property type="nucleotide sequence ID" value="NZ_CP141614.1"/>
</dbReference>
<evidence type="ECO:0000313" key="3">
    <source>
        <dbReference type="Proteomes" id="UP001333102"/>
    </source>
</evidence>
<sequence length="409" mass="45395">MNRPLSDYQRAFVDLVDRTAVFAREDPIAYGRIRAALEPIRRWFADRTGWPVLLNRELARLVKIPAAPSAGHGFRWAQSPLDYELFTWVLWFADSNGAEQFLLSQLIQEIEHRANVLLGPGHIDWDSYATRLAMARALKSLEAMQVLVRVHGETEEWVASGRGDTLYEFTPLASYLTVELPPGAGEPDFEVPPALVPLPGQGDARQRLYRTLLLDPALYRASDPEAFELLRRREARERIALDLREALGWDLEVTDSFAAVLRPTGSAAADPDLFPIRGALGHVVLLIGTELRAAVRRRELRPDACDRLRISEGQLAHLVSRLRQRHGANWGATLGRKSEPELVREVLAAMRGWDFVTGPDADGQLTVYPALARYAAAYGADTGAHEPWAATQPPTADGDEGGTSPHGPR</sequence>
<feature type="region of interest" description="Disordered" evidence="1">
    <location>
        <begin position="385"/>
        <end position="409"/>
    </location>
</feature>
<evidence type="ECO:0000256" key="1">
    <source>
        <dbReference type="SAM" id="MobiDB-lite"/>
    </source>
</evidence>
<dbReference type="Pfam" id="PF09661">
    <property type="entry name" value="DUF2398"/>
    <property type="match status" value="1"/>
</dbReference>
<keyword evidence="3" id="KW-1185">Reference proteome</keyword>
<dbReference type="NCBIfam" id="TIGR02678">
    <property type="entry name" value="TIGR02678 family protein"/>
    <property type="match status" value="1"/>
</dbReference>
<name>A0ABZ1BMI6_9FIRM</name>
<reference evidence="3" key="1">
    <citation type="submission" date="2023-12" db="EMBL/GenBank/DDBJ databases">
        <title>Novel isolates from deep terrestrial aquifers shed light on the physiology and ecology of the class Limnochordia.</title>
        <authorList>
            <person name="Karnachuk O.V."/>
            <person name="Lukina A.P."/>
            <person name="Avakyan M.R."/>
            <person name="Kadnikov V."/>
            <person name="Begmatov S."/>
            <person name="Beletsky A.V."/>
            <person name="Mardanov A.V."/>
            <person name="Ravin N.V."/>
        </authorList>
    </citation>
    <scope>NUCLEOTIDE SEQUENCE [LARGE SCALE GENOMIC DNA]</scope>
    <source>
        <strain evidence="3">LN</strain>
    </source>
</reference>
<protein>
    <submittedName>
        <fullName evidence="2">TIGR02678 family protein</fullName>
    </submittedName>
</protein>